<sequence>MSSNEESDVERVEEEDEYVPVIPNSNKRKPNKDSKAAPPKKSPTVDTPKAPRKPRRSKDDKGVKDVTNDSNFEEELEAHRDGTNEEKPKFTHPALIVCYYKQAKVAVAKFPEIVDWFMEFTYFKKEGIKKTRKCVSVGIQNPKIFSRVVGTKEAEWRYKESPIIEADDVPDADDRIENREYEDGTHQVQWIKQGSTFNCFDYKFNVRYEKKVDKYYGKCLECDAVWHRLEKRKWFVNGATIPKDEKTICSLKFKNGLDKDVSGCPWKPGNVAHLCLKKQHYDRLIRGDIIKERMEKSEDFIKEAIKFLEEKYSSEAAGFDVESLEEDLKKFIKRQTLVFEYQEGTKLCFLYFLFKNGVLKYIGVSTDYDNRNCNHPHGYYKDLFEGEDEVRTLIAPLGKRDEMFIKDIEAACIRIAKAGELGGDGICEVAIVNRDNGEFQSKDYVLKEIVEDPDHEDRPGLIAAMNQLLQLALKQDNIVTSSGTSVTLNIVHEKIFQNNGTIRLQDIRPAPAPLSQSQSTQSTVGPSSQSQRTIPERYTALKEFVESQSTQHPYHLDQIPWSLYILKKGKKVRYGITSNPIQRKQQHISSNTLDGDFCMFLAPLGDQNLLFMLDTEAPLIRLSKKKKLKDGTENMNKDRDNGRFSSKHDLLESRVEKEDVKLIQALNQLVKWTLDSNIKV</sequence>
<protein>
    <submittedName>
        <fullName evidence="2">GIY-YIG domain-containing protein</fullName>
    </submittedName>
</protein>
<evidence type="ECO:0000313" key="2">
    <source>
        <dbReference type="WBParaSite" id="ES5_v2.g10009.t1"/>
    </source>
</evidence>
<accession>A0AC34EZ70</accession>
<reference evidence="2" key="1">
    <citation type="submission" date="2022-11" db="UniProtKB">
        <authorList>
            <consortium name="WormBaseParasite"/>
        </authorList>
    </citation>
    <scope>IDENTIFICATION</scope>
</reference>
<dbReference type="WBParaSite" id="ES5_v2.g10009.t1">
    <property type="protein sequence ID" value="ES5_v2.g10009.t1"/>
    <property type="gene ID" value="ES5_v2.g10009"/>
</dbReference>
<dbReference type="Proteomes" id="UP000887579">
    <property type="component" value="Unplaced"/>
</dbReference>
<name>A0AC34EZ70_9BILA</name>
<evidence type="ECO:0000313" key="1">
    <source>
        <dbReference type="Proteomes" id="UP000887579"/>
    </source>
</evidence>
<proteinExistence type="predicted"/>
<organism evidence="1 2">
    <name type="scientific">Panagrolaimus sp. ES5</name>
    <dbReference type="NCBI Taxonomy" id="591445"/>
    <lineage>
        <taxon>Eukaryota</taxon>
        <taxon>Metazoa</taxon>
        <taxon>Ecdysozoa</taxon>
        <taxon>Nematoda</taxon>
        <taxon>Chromadorea</taxon>
        <taxon>Rhabditida</taxon>
        <taxon>Tylenchina</taxon>
        <taxon>Panagrolaimomorpha</taxon>
        <taxon>Panagrolaimoidea</taxon>
        <taxon>Panagrolaimidae</taxon>
        <taxon>Panagrolaimus</taxon>
    </lineage>
</organism>